<dbReference type="PRINTS" id="PR00344">
    <property type="entry name" value="BCTRLSENSOR"/>
</dbReference>
<organism evidence="13 14">
    <name type="scientific">Granulicatella seriolae</name>
    <dbReference type="NCBI Taxonomy" id="2967226"/>
    <lineage>
        <taxon>Bacteria</taxon>
        <taxon>Bacillati</taxon>
        <taxon>Bacillota</taxon>
        <taxon>Bacilli</taxon>
        <taxon>Lactobacillales</taxon>
        <taxon>Carnobacteriaceae</taxon>
        <taxon>Granulicatella</taxon>
    </lineage>
</organism>
<keyword evidence="4" id="KW-1003">Cell membrane</keyword>
<evidence type="ECO:0000256" key="8">
    <source>
        <dbReference type="ARBA" id="ARBA00022989"/>
    </source>
</evidence>
<evidence type="ECO:0000256" key="10">
    <source>
        <dbReference type="ARBA" id="ARBA00023136"/>
    </source>
</evidence>
<dbReference type="InterPro" id="IPR005467">
    <property type="entry name" value="His_kinase_dom"/>
</dbReference>
<evidence type="ECO:0000259" key="12">
    <source>
        <dbReference type="PROSITE" id="PS50109"/>
    </source>
</evidence>
<dbReference type="EMBL" id="JANHNZ010000002">
    <property type="protein sequence ID" value="MCQ9209691.1"/>
    <property type="molecule type" value="Genomic_DNA"/>
</dbReference>
<evidence type="ECO:0000256" key="5">
    <source>
        <dbReference type="ARBA" id="ARBA00022679"/>
    </source>
</evidence>
<evidence type="ECO:0000256" key="6">
    <source>
        <dbReference type="ARBA" id="ARBA00022692"/>
    </source>
</evidence>
<comment type="caution">
    <text evidence="13">The sequence shown here is derived from an EMBL/GenBank/DDBJ whole genome shotgun (WGS) entry which is preliminary data.</text>
</comment>
<dbReference type="InterPro" id="IPR036890">
    <property type="entry name" value="HATPase_C_sf"/>
</dbReference>
<evidence type="ECO:0000256" key="4">
    <source>
        <dbReference type="ARBA" id="ARBA00022475"/>
    </source>
</evidence>
<evidence type="ECO:0000313" key="13">
    <source>
        <dbReference type="EMBL" id="MCQ9209691.1"/>
    </source>
</evidence>
<keyword evidence="14" id="KW-1185">Reference proteome</keyword>
<dbReference type="EC" id="2.7.13.3" evidence="3"/>
<dbReference type="InterPro" id="IPR050351">
    <property type="entry name" value="BphY/WalK/GraS-like"/>
</dbReference>
<accession>A0ABT1WMI9</accession>
<evidence type="ECO:0000256" key="3">
    <source>
        <dbReference type="ARBA" id="ARBA00012438"/>
    </source>
</evidence>
<evidence type="ECO:0000256" key="9">
    <source>
        <dbReference type="ARBA" id="ARBA00023012"/>
    </source>
</evidence>
<reference evidence="13" key="1">
    <citation type="submission" date="2022-07" db="EMBL/GenBank/DDBJ databases">
        <authorList>
            <person name="Jung M.-Y."/>
            <person name="Lee M."/>
        </authorList>
    </citation>
    <scope>NUCLEOTIDE SEQUENCE</scope>
    <source>
        <strain evidence="13">S8</strain>
    </source>
</reference>
<dbReference type="RefSeq" id="WP_256944797.1">
    <property type="nucleotide sequence ID" value="NZ_JANHNZ010000002.1"/>
</dbReference>
<evidence type="ECO:0000256" key="2">
    <source>
        <dbReference type="ARBA" id="ARBA00004651"/>
    </source>
</evidence>
<keyword evidence="7 13" id="KW-0418">Kinase</keyword>
<protein>
    <recommendedName>
        <fullName evidence="3">histidine kinase</fullName>
        <ecNumber evidence="3">2.7.13.3</ecNumber>
    </recommendedName>
</protein>
<feature type="transmembrane region" description="Helical" evidence="11">
    <location>
        <begin position="12"/>
        <end position="34"/>
    </location>
</feature>
<gene>
    <name evidence="13" type="ORF">NPA36_03925</name>
</gene>
<dbReference type="Proteomes" id="UP001059480">
    <property type="component" value="Unassembled WGS sequence"/>
</dbReference>
<dbReference type="Gene3D" id="3.30.565.10">
    <property type="entry name" value="Histidine kinase-like ATPase, C-terminal domain"/>
    <property type="match status" value="1"/>
</dbReference>
<dbReference type="InterPro" id="IPR004358">
    <property type="entry name" value="Sig_transdc_His_kin-like_C"/>
</dbReference>
<keyword evidence="6 11" id="KW-0812">Transmembrane</keyword>
<evidence type="ECO:0000256" key="1">
    <source>
        <dbReference type="ARBA" id="ARBA00000085"/>
    </source>
</evidence>
<sequence length="338" mass="38858">MTKQLLKRHLLAWVTSHIWFLVQFLLISALFLLYPHLYQADLGLLSYLWLLYAVLSLLFFLGDFYTSYQRSTRLAFLLNAIKNGDSVPDNLPVIGLAEESLLEALTISNQRLQEQVQKQQIQNSQQLDYYTMWIHQIKTPIAAGRLLVDQLPASLEKKLLEQEFIKIQTYSDFVLHYLRMESFHQDLLLEEQSLEDMLQSIIKKYASFFIQKQIQLNLEPINYRFTTDKKWFSVILEQVISNALKYTKDHGQISIRLDGDILLVEDSGIGISKADLGRIFERGFSGFNGRMQNHSSGLGLYLSSEIAKKLGIALKAESSPGKGTTILIDLEQVELDFD</sequence>
<keyword evidence="9" id="KW-0902">Two-component regulatory system</keyword>
<proteinExistence type="predicted"/>
<reference evidence="13" key="3">
    <citation type="journal article" date="2023" name="Microbiol. Resour. Announc.">
        <title>Draft Genome Sequence of Granulicatella sp. Strain S8, Isolated from a Marine Fish, Seriola quinqueradiata.</title>
        <authorList>
            <person name="Lee M."/>
            <person name="Farooq A."/>
            <person name="Jeong J.B."/>
            <person name="Jung M.Y."/>
        </authorList>
    </citation>
    <scope>NUCLEOTIDE SEQUENCE</scope>
    <source>
        <strain evidence="13">S8</strain>
    </source>
</reference>
<keyword evidence="5" id="KW-0808">Transferase</keyword>
<dbReference type="SUPFAM" id="SSF55874">
    <property type="entry name" value="ATPase domain of HSP90 chaperone/DNA topoisomerase II/histidine kinase"/>
    <property type="match status" value="1"/>
</dbReference>
<keyword evidence="10 11" id="KW-0472">Membrane</keyword>
<evidence type="ECO:0000313" key="14">
    <source>
        <dbReference type="Proteomes" id="UP001059480"/>
    </source>
</evidence>
<evidence type="ECO:0000256" key="7">
    <source>
        <dbReference type="ARBA" id="ARBA00022777"/>
    </source>
</evidence>
<dbReference type="PANTHER" id="PTHR45453:SF2">
    <property type="entry name" value="HISTIDINE KINASE"/>
    <property type="match status" value="1"/>
</dbReference>
<feature type="domain" description="Histidine kinase" evidence="12">
    <location>
        <begin position="132"/>
        <end position="334"/>
    </location>
</feature>
<dbReference type="PANTHER" id="PTHR45453">
    <property type="entry name" value="PHOSPHATE REGULON SENSOR PROTEIN PHOR"/>
    <property type="match status" value="1"/>
</dbReference>
<reference evidence="13" key="2">
    <citation type="journal article" date="2023" name="Curr. Microbiol.">
        <title>Granulicatella seriolae sp. nov., a Novel Facultative Anaerobe Isolated from Yellowtail Marine Fish.</title>
        <authorList>
            <person name="Lee M."/>
            <person name="Choi Y.J."/>
            <person name="Farooq A."/>
            <person name="Jeong J.B."/>
            <person name="Jung M.Y."/>
        </authorList>
    </citation>
    <scope>NUCLEOTIDE SEQUENCE</scope>
    <source>
        <strain evidence="13">S8</strain>
    </source>
</reference>
<evidence type="ECO:0000256" key="11">
    <source>
        <dbReference type="SAM" id="Phobius"/>
    </source>
</evidence>
<dbReference type="Pfam" id="PF02518">
    <property type="entry name" value="HATPase_c"/>
    <property type="match status" value="1"/>
</dbReference>
<dbReference type="PROSITE" id="PS50109">
    <property type="entry name" value="HIS_KIN"/>
    <property type="match status" value="1"/>
</dbReference>
<comment type="subcellular location">
    <subcellularLocation>
        <location evidence="2">Cell membrane</location>
        <topology evidence="2">Multi-pass membrane protein</topology>
    </subcellularLocation>
</comment>
<feature type="transmembrane region" description="Helical" evidence="11">
    <location>
        <begin position="46"/>
        <end position="65"/>
    </location>
</feature>
<comment type="catalytic activity">
    <reaction evidence="1">
        <text>ATP + protein L-histidine = ADP + protein N-phospho-L-histidine.</text>
        <dbReference type="EC" id="2.7.13.3"/>
    </reaction>
</comment>
<dbReference type="GO" id="GO:0016301">
    <property type="term" value="F:kinase activity"/>
    <property type="evidence" value="ECO:0007669"/>
    <property type="project" value="UniProtKB-KW"/>
</dbReference>
<name>A0ABT1WMI9_9LACT</name>
<dbReference type="SMART" id="SM00387">
    <property type="entry name" value="HATPase_c"/>
    <property type="match status" value="1"/>
</dbReference>
<dbReference type="InterPro" id="IPR003594">
    <property type="entry name" value="HATPase_dom"/>
</dbReference>
<keyword evidence="8 11" id="KW-1133">Transmembrane helix</keyword>